<evidence type="ECO:0000313" key="3">
    <source>
        <dbReference type="Proteomes" id="UP000502928"/>
    </source>
</evidence>
<name>A0A6G7IYT5_9FLAO</name>
<keyword evidence="1" id="KW-0732">Signal</keyword>
<dbReference type="RefSeq" id="WP_166247439.1">
    <property type="nucleotide sequence ID" value="NZ_CP049616.1"/>
</dbReference>
<proteinExistence type="predicted"/>
<dbReference type="EMBL" id="CP049616">
    <property type="protein sequence ID" value="QII43773.1"/>
    <property type="molecule type" value="Genomic_DNA"/>
</dbReference>
<dbReference type="Proteomes" id="UP000502928">
    <property type="component" value="Chromosome"/>
</dbReference>
<dbReference type="Pfam" id="PF09471">
    <property type="entry name" value="Peptidase_M64"/>
    <property type="match status" value="1"/>
</dbReference>
<feature type="chain" id="PRO_5026180763" description="IgA Peptidase M64" evidence="1">
    <location>
        <begin position="22"/>
        <end position="333"/>
    </location>
</feature>
<evidence type="ECO:0008006" key="4">
    <source>
        <dbReference type="Google" id="ProtNLM"/>
    </source>
</evidence>
<dbReference type="InterPro" id="IPR024079">
    <property type="entry name" value="MetalloPept_cat_dom_sf"/>
</dbReference>
<dbReference type="GO" id="GO:0008237">
    <property type="term" value="F:metallopeptidase activity"/>
    <property type="evidence" value="ECO:0007669"/>
    <property type="project" value="InterPro"/>
</dbReference>
<dbReference type="KEGG" id="mut:GVT53_03470"/>
<sequence length="333" mass="37548">MIKTLFHIAMTISLTLFISCAKDDTVASPSYISDNKYFSDGDIEVVFENDKSNGINVIFMGDVYFQNHLEASDGIYRKHALNTISYLFNSTPFSQYKKHFNAYIIYAESKLFVSEDKKNEVKTPFGSSVSPDGLPSISNWRAIDGYVSKLTGKPRGEKDLILISIKSHSGGGTAWLNNNVAIFGAEDHRVMLHEVGHAFANLGDEYANESYQPIILQEVANLDSTNNPDLIKWKHFLGLSDYIEVGAYEGGNYRESGFWRPEEQSVMGWGSYFNAPSREAIVKKIMELKKLEYNFKEFLKIDKSNDNSSKKTDSDLENKNSIELKCGVNLQSQ</sequence>
<evidence type="ECO:0000313" key="2">
    <source>
        <dbReference type="EMBL" id="QII43773.1"/>
    </source>
</evidence>
<keyword evidence="3" id="KW-1185">Reference proteome</keyword>
<reference evidence="2 3" key="1">
    <citation type="submission" date="2020-02" db="EMBL/GenBank/DDBJ databases">
        <title>Complete genome of Muricauda sp. 501str8.</title>
        <authorList>
            <person name="Dong B."/>
            <person name="Zhu S."/>
            <person name="Yang J."/>
            <person name="Chen J."/>
        </authorList>
    </citation>
    <scope>NUCLEOTIDE SEQUENCE [LARGE SCALE GENOMIC DNA]</scope>
    <source>
        <strain evidence="2 3">501str8</strain>
    </source>
</reference>
<protein>
    <recommendedName>
        <fullName evidence="4">IgA Peptidase M64</fullName>
    </recommendedName>
</protein>
<gene>
    <name evidence="2" type="ORF">GVT53_03470</name>
</gene>
<organism evidence="2 3">
    <name type="scientific">Flagellimonas oceani</name>
    <dbReference type="NCBI Taxonomy" id="2698672"/>
    <lineage>
        <taxon>Bacteria</taxon>
        <taxon>Pseudomonadati</taxon>
        <taxon>Bacteroidota</taxon>
        <taxon>Flavobacteriia</taxon>
        <taxon>Flavobacteriales</taxon>
        <taxon>Flavobacteriaceae</taxon>
        <taxon>Flagellimonas</taxon>
    </lineage>
</organism>
<feature type="signal peptide" evidence="1">
    <location>
        <begin position="1"/>
        <end position="21"/>
    </location>
</feature>
<dbReference type="InterPro" id="IPR019026">
    <property type="entry name" value="Peptidase_M64_IgA"/>
</dbReference>
<dbReference type="Gene3D" id="3.40.390.10">
    <property type="entry name" value="Collagenase (Catalytic Domain)"/>
    <property type="match status" value="1"/>
</dbReference>
<dbReference type="AlphaFoldDB" id="A0A6G7IYT5"/>
<accession>A0A6G7IYT5</accession>
<dbReference type="PROSITE" id="PS51257">
    <property type="entry name" value="PROKAR_LIPOPROTEIN"/>
    <property type="match status" value="1"/>
</dbReference>
<evidence type="ECO:0000256" key="1">
    <source>
        <dbReference type="SAM" id="SignalP"/>
    </source>
</evidence>